<dbReference type="AlphaFoldDB" id="A0AAD1SW30"/>
<dbReference type="Proteomes" id="UP001295444">
    <property type="component" value="Chromosome 08"/>
</dbReference>
<sequence length="85" mass="9967">MAALETRVETMAKAHNEVVTHATQLKKHLLNLELEMEELSNRSRRYNFRIRGLREAPNEGPLAQTLEYYFKNIVPDVPDDQWTID</sequence>
<dbReference type="EMBL" id="OW240919">
    <property type="protein sequence ID" value="CAH2312999.1"/>
    <property type="molecule type" value="Genomic_DNA"/>
</dbReference>
<name>A0AAD1SW30_PELCU</name>
<evidence type="ECO:0000256" key="1">
    <source>
        <dbReference type="SAM" id="Coils"/>
    </source>
</evidence>
<keyword evidence="3" id="KW-1185">Reference proteome</keyword>
<keyword evidence="1" id="KW-0175">Coiled coil</keyword>
<reference evidence="2" key="1">
    <citation type="submission" date="2022-03" db="EMBL/GenBank/DDBJ databases">
        <authorList>
            <person name="Alioto T."/>
            <person name="Alioto T."/>
            <person name="Gomez Garrido J."/>
        </authorList>
    </citation>
    <scope>NUCLEOTIDE SEQUENCE</scope>
</reference>
<feature type="coiled-coil region" evidence="1">
    <location>
        <begin position="22"/>
        <end position="49"/>
    </location>
</feature>
<gene>
    <name evidence="2" type="ORF">PECUL_23A011251</name>
</gene>
<evidence type="ECO:0000313" key="2">
    <source>
        <dbReference type="EMBL" id="CAH2312999.1"/>
    </source>
</evidence>
<accession>A0AAD1SW30</accession>
<evidence type="ECO:0000313" key="3">
    <source>
        <dbReference type="Proteomes" id="UP001295444"/>
    </source>
</evidence>
<organism evidence="2 3">
    <name type="scientific">Pelobates cultripes</name>
    <name type="common">Western spadefoot toad</name>
    <dbReference type="NCBI Taxonomy" id="61616"/>
    <lineage>
        <taxon>Eukaryota</taxon>
        <taxon>Metazoa</taxon>
        <taxon>Chordata</taxon>
        <taxon>Craniata</taxon>
        <taxon>Vertebrata</taxon>
        <taxon>Euteleostomi</taxon>
        <taxon>Amphibia</taxon>
        <taxon>Batrachia</taxon>
        <taxon>Anura</taxon>
        <taxon>Pelobatoidea</taxon>
        <taxon>Pelobatidae</taxon>
        <taxon>Pelobates</taxon>
    </lineage>
</organism>
<protein>
    <submittedName>
        <fullName evidence="2">Uncharacterized protein</fullName>
    </submittedName>
</protein>
<proteinExistence type="predicted"/>